<gene>
    <name evidence="9" type="ORF">PVAND_000366</name>
</gene>
<dbReference type="PANTHER" id="PTHR12042">
    <property type="entry name" value="LACTOSYLCERAMIDE 4-ALPHA-GALACTOSYLTRANSFERASE ALPHA- 1,4-GALACTOSYLTRANSFERASE"/>
    <property type="match status" value="1"/>
</dbReference>
<keyword evidence="7" id="KW-1133">Transmembrane helix</keyword>
<evidence type="ECO:0000256" key="5">
    <source>
        <dbReference type="ARBA" id="ARBA00023034"/>
    </source>
</evidence>
<keyword evidence="4" id="KW-0808">Transferase</keyword>
<dbReference type="InterPro" id="IPR007652">
    <property type="entry name" value="A1-4-GlycosylTfrase_dom"/>
</dbReference>
<comment type="caution">
    <text evidence="9">The sequence shown here is derived from an EMBL/GenBank/DDBJ whole genome shotgun (WGS) entry which is preliminary data.</text>
</comment>
<dbReference type="Pfam" id="PF04572">
    <property type="entry name" value="Gb3_synth"/>
    <property type="match status" value="1"/>
</dbReference>
<dbReference type="InterPro" id="IPR051981">
    <property type="entry name" value="Glycosyltransf_32"/>
</dbReference>
<comment type="similarity">
    <text evidence="2">Belongs to the glycosyltransferase 32 family.</text>
</comment>
<keyword evidence="3" id="KW-0328">Glycosyltransferase</keyword>
<feature type="domain" description="Alpha 1,4-glycosyltransferase" evidence="8">
    <location>
        <begin position="242"/>
        <end position="367"/>
    </location>
</feature>
<organism evidence="9 10">
    <name type="scientific">Polypedilum vanderplanki</name>
    <name type="common">Sleeping chironomid midge</name>
    <dbReference type="NCBI Taxonomy" id="319348"/>
    <lineage>
        <taxon>Eukaryota</taxon>
        <taxon>Metazoa</taxon>
        <taxon>Ecdysozoa</taxon>
        <taxon>Arthropoda</taxon>
        <taxon>Hexapoda</taxon>
        <taxon>Insecta</taxon>
        <taxon>Pterygota</taxon>
        <taxon>Neoptera</taxon>
        <taxon>Endopterygota</taxon>
        <taxon>Diptera</taxon>
        <taxon>Nematocera</taxon>
        <taxon>Chironomoidea</taxon>
        <taxon>Chironomidae</taxon>
        <taxon>Chironominae</taxon>
        <taxon>Polypedilum</taxon>
        <taxon>Polypedilum</taxon>
    </lineage>
</organism>
<evidence type="ECO:0000256" key="4">
    <source>
        <dbReference type="ARBA" id="ARBA00022679"/>
    </source>
</evidence>
<dbReference type="Gene3D" id="3.90.550.20">
    <property type="match status" value="1"/>
</dbReference>
<accession>A0A9J6BJL9</accession>
<keyword evidence="6 7" id="KW-0472">Membrane</keyword>
<dbReference type="InterPro" id="IPR007577">
    <property type="entry name" value="GlycoTrfase_DXD_sugar-bd_CS"/>
</dbReference>
<keyword evidence="10" id="KW-1185">Reference proteome</keyword>
<evidence type="ECO:0000256" key="1">
    <source>
        <dbReference type="ARBA" id="ARBA00004323"/>
    </source>
</evidence>
<dbReference type="GO" id="GO:0000139">
    <property type="term" value="C:Golgi membrane"/>
    <property type="evidence" value="ECO:0007669"/>
    <property type="project" value="UniProtKB-SubCell"/>
</dbReference>
<feature type="transmembrane region" description="Helical" evidence="7">
    <location>
        <begin position="12"/>
        <end position="32"/>
    </location>
</feature>
<evidence type="ECO:0000259" key="8">
    <source>
        <dbReference type="Pfam" id="PF04572"/>
    </source>
</evidence>
<sequence>MSKTAIPNNKFKAFFAFALIFSSITFLVLTIFKDKDNVSELLNIKIQQEKTKEEKVEIFDFDGLYHVKNYLSDSERLKNSNSQQIFFIESHLEGHRNLSSPKQACSIESAARINPNLDIYLLLMTDQDEVVLDQTPQLEVLLSYPNIRIRFANITEFTRGTILEEFFKENKVQKSNFRLAHTSDIMRMLVLNKFGGLYLDHDVLSLYPVKLIPDKNFACMEKPNQFNNAIIRLDKIEGKKYTDVYLEKVANNYNPNSWPANGPELVTESFKTYCNETTLDMKKTSKCDKITAWAAEKCFLYMWYEYQMFYEEKYKDESLRKMATIGGFFIHIWNSAFKFNKKTYTLSRDSKALYMELAETYCPKAIETTNFL</sequence>
<evidence type="ECO:0000313" key="10">
    <source>
        <dbReference type="Proteomes" id="UP001107558"/>
    </source>
</evidence>
<dbReference type="GO" id="GO:0016758">
    <property type="term" value="F:hexosyltransferase activity"/>
    <property type="evidence" value="ECO:0007669"/>
    <property type="project" value="TreeGrafter"/>
</dbReference>
<evidence type="ECO:0000313" key="9">
    <source>
        <dbReference type="EMBL" id="KAG5670081.1"/>
    </source>
</evidence>
<reference evidence="9" key="1">
    <citation type="submission" date="2021-03" db="EMBL/GenBank/DDBJ databases">
        <title>Chromosome level genome of the anhydrobiotic midge Polypedilum vanderplanki.</title>
        <authorList>
            <person name="Yoshida Y."/>
            <person name="Kikawada T."/>
            <person name="Gusev O."/>
        </authorList>
    </citation>
    <scope>NUCLEOTIDE SEQUENCE</scope>
    <source>
        <strain evidence="9">NIAS01</strain>
        <tissue evidence="9">Whole body or cell culture</tissue>
    </source>
</reference>
<evidence type="ECO:0000256" key="3">
    <source>
        <dbReference type="ARBA" id="ARBA00022676"/>
    </source>
</evidence>
<dbReference type="PANTHER" id="PTHR12042:SF21">
    <property type="entry name" value="ALPHA1,4-GALACTOSYLTRANSFERASE 1-RELATED"/>
    <property type="match status" value="1"/>
</dbReference>
<protein>
    <recommendedName>
        <fullName evidence="8">Alpha 1,4-glycosyltransferase domain-containing protein</fullName>
    </recommendedName>
</protein>
<dbReference type="Proteomes" id="UP001107558">
    <property type="component" value="Chromosome 3"/>
</dbReference>
<dbReference type="SUPFAM" id="SSF53448">
    <property type="entry name" value="Nucleotide-diphospho-sugar transferases"/>
    <property type="match status" value="1"/>
</dbReference>
<evidence type="ECO:0000256" key="2">
    <source>
        <dbReference type="ARBA" id="ARBA00009003"/>
    </source>
</evidence>
<proteinExistence type="inferred from homology"/>
<dbReference type="AlphaFoldDB" id="A0A9J6BJL9"/>
<dbReference type="OrthoDB" id="7843114at2759"/>
<name>A0A9J6BJL9_POLVA</name>
<dbReference type="InterPro" id="IPR029044">
    <property type="entry name" value="Nucleotide-diphossugar_trans"/>
</dbReference>
<evidence type="ECO:0000256" key="7">
    <source>
        <dbReference type="SAM" id="Phobius"/>
    </source>
</evidence>
<evidence type="ECO:0000256" key="6">
    <source>
        <dbReference type="ARBA" id="ARBA00023136"/>
    </source>
</evidence>
<keyword evidence="7" id="KW-0812">Transmembrane</keyword>
<dbReference type="GO" id="GO:0006688">
    <property type="term" value="P:glycosphingolipid biosynthetic process"/>
    <property type="evidence" value="ECO:0007669"/>
    <property type="project" value="TreeGrafter"/>
</dbReference>
<keyword evidence="5" id="KW-0333">Golgi apparatus</keyword>
<dbReference type="EMBL" id="JADBJN010000003">
    <property type="protein sequence ID" value="KAG5670081.1"/>
    <property type="molecule type" value="Genomic_DNA"/>
</dbReference>
<comment type="subcellular location">
    <subcellularLocation>
        <location evidence="1">Golgi apparatus membrane</location>
        <topology evidence="1">Single-pass type II membrane protein</topology>
    </subcellularLocation>
</comment>
<dbReference type="Pfam" id="PF04488">
    <property type="entry name" value="Gly_transf_sug"/>
    <property type="match status" value="1"/>
</dbReference>